<sequence>MRYGVLLTGGSLLAGALMGLILAGGLATAARVITRPWGLTLTGALLGALVFPAELAVVAIGTDGAVAQLGTTFLAWPFMTAVAAAHSTDVVGRTRRRTWLWASGPAPGERPSPVAGSD</sequence>
<keyword evidence="3" id="KW-1185">Reference proteome</keyword>
<dbReference type="AlphaFoldDB" id="A0A143CAY3"/>
<organism evidence="2 3">
    <name type="scientific">Streptomyces qaidamensis</name>
    <dbReference type="NCBI Taxonomy" id="1783515"/>
    <lineage>
        <taxon>Bacteria</taxon>
        <taxon>Bacillati</taxon>
        <taxon>Actinomycetota</taxon>
        <taxon>Actinomycetes</taxon>
        <taxon>Kitasatosporales</taxon>
        <taxon>Streptomycetaceae</taxon>
        <taxon>Streptomyces</taxon>
        <taxon>Streptomyces aurantiacus group</taxon>
    </lineage>
</organism>
<feature type="transmembrane region" description="Helical" evidence="1">
    <location>
        <begin position="39"/>
        <end position="60"/>
    </location>
</feature>
<gene>
    <name evidence="2" type="ORF">A4E84_37060</name>
</gene>
<keyword evidence="1" id="KW-0812">Transmembrane</keyword>
<proteinExistence type="predicted"/>
<keyword evidence="1" id="KW-0472">Membrane</keyword>
<dbReference type="Proteomes" id="UP000076096">
    <property type="component" value="Chromosome"/>
</dbReference>
<evidence type="ECO:0000313" key="3">
    <source>
        <dbReference type="Proteomes" id="UP000076096"/>
    </source>
</evidence>
<protein>
    <submittedName>
        <fullName evidence="2">Uncharacterized protein</fullName>
    </submittedName>
</protein>
<dbReference type="KEGG" id="stsi:A4E84_37060"/>
<accession>A0A143CAY3</accession>
<dbReference type="RefSeq" id="WP_062930733.1">
    <property type="nucleotide sequence ID" value="NZ_CP015098.1"/>
</dbReference>
<evidence type="ECO:0000313" key="2">
    <source>
        <dbReference type="EMBL" id="AMW14593.1"/>
    </source>
</evidence>
<reference evidence="3" key="1">
    <citation type="submission" date="2016-04" db="EMBL/GenBank/DDBJ databases">
        <authorList>
            <person name="Zhang B."/>
        </authorList>
    </citation>
    <scope>NUCLEOTIDE SEQUENCE [LARGE SCALE GENOMIC DNA]</scope>
    <source>
        <strain evidence="3">S10</strain>
    </source>
</reference>
<evidence type="ECO:0000256" key="1">
    <source>
        <dbReference type="SAM" id="Phobius"/>
    </source>
</evidence>
<dbReference type="STRING" id="1783515.A4E84_37060"/>
<keyword evidence="1" id="KW-1133">Transmembrane helix</keyword>
<dbReference type="EMBL" id="CP015098">
    <property type="protein sequence ID" value="AMW14593.1"/>
    <property type="molecule type" value="Genomic_DNA"/>
</dbReference>
<name>A0A143CAY3_9ACTN</name>